<dbReference type="EMBL" id="AL133503">
    <property type="protein sequence ID" value="CAB72241.1"/>
    <property type="molecule type" value="Genomic_DNA"/>
</dbReference>
<feature type="compositionally biased region" description="Low complexity" evidence="1">
    <location>
        <begin position="140"/>
        <end position="149"/>
    </location>
</feature>
<feature type="compositionally biased region" description="Acidic residues" evidence="1">
    <location>
        <begin position="200"/>
        <end position="211"/>
    </location>
</feature>
<reference evidence="2" key="1">
    <citation type="submission" date="1999-12" db="EMBL/GenBank/DDBJ databases">
        <title>Sequencing the distal X chromosome of Drosophila melanogaster.</title>
        <authorList>
            <person name="Murphy L."/>
            <person name="Harris D."/>
            <person name="Barrell B."/>
        </authorList>
    </citation>
    <scope>NUCLEOTIDE SEQUENCE</scope>
</reference>
<sequence length="1009" mass="111095">MRSSPTKGSGSGSATGTGSVGGSPAKYAACHCRCTPEDFTHAQLSPDKMEHQTCKLLESPKQTTTTLEQKQEDEQLSLMLIGLAQLAPAATLCGQERIPKEENSTPTIAVVPPTPDSVLTKTSTHVWDNSGCSSNGGGTSTTSTATTTTKQPRQAIIENIPEDSCDESPLDEEPPYRPMSSALRRFGTMSSLEKLPSDDRMDEADELDDDLDSFKPNGHDGNSPQNEEDDEDADSERALVQNDLGASSSSGVIVNGEGLASGAWTNRAGAYVSDKMSFFEESRAFIDKYLGRWNAGDAQQQHQQGTASETDEQMDECTSGATSGEEVWGTPTSGGDNDDQDLQLINSENTHSSPTKSSTSLNDDDDTELMMDELLMAPPMTASTIRGLLPRRRLEPLFEEETESDEEKTQQDSDDIKKGEATTNGHYLEDSAGSSSDSESVPPAPPLVPRPVVPDREEDPSAEGQQENLAMEDQEDLHSSVERLLPNLATTAGSTGGLILRVSARSAPLERTRTRSRRREHRHHHDDILSADASVSGEGSSDTDRDECDDDNEDDDDHDDDAESSSLIDYFNNQQRERHYQLRRQSQRQTSEICTAATASASLAPHADRSNRWSGQNERQTVLEIKTVALMHLILEIMKWLLGGCRRRRQRFGPNRYRVKDNAINTEYQQLGVSGGPKTTVINDNRDLPAGGTQARLSHFISNSLENGKADPPESTHPAPVAAEGSELPGCSASTIDGCARRTHCPNAPRWMRPKPKAGNAAGPQPRHSRGRGLDLLRAWSRSNDYSGARPLHISSSDGSRFIESFSHEQGAAKRGCHIVLSTTQLKDGHADGEPPAPPPLSGRLGRLHQQQQSEQQSQQQQPRQQSARRWFNPCRRRASGPTAAGGSSRWWICWSSRRRERKRRRQQHRLQLQQRREQIRRSGNLSETREDILHVSIEEWLSSQGDDVHDHSDGHGYGDAFGDGFGETRLFLAQTSSCSSLSDEDEEFYFDGRSGSHQYHNHNHHNND</sequence>
<feature type="region of interest" description="Disordered" evidence="1">
    <location>
        <begin position="125"/>
        <end position="236"/>
    </location>
</feature>
<gene>
    <name evidence="2" type="primary">EG:BACH48C10.4</name>
</gene>
<feature type="compositionally biased region" description="Acidic residues" evidence="1">
    <location>
        <begin position="160"/>
        <end position="173"/>
    </location>
</feature>
<feature type="compositionally biased region" description="Basic and acidic residues" evidence="1">
    <location>
        <begin position="407"/>
        <end position="420"/>
    </location>
</feature>
<protein>
    <submittedName>
        <fullName evidence="2">EG:BACH48C10.4 protein</fullName>
    </submittedName>
</protein>
<feature type="region of interest" description="Disordered" evidence="1">
    <location>
        <begin position="704"/>
        <end position="727"/>
    </location>
</feature>
<proteinExistence type="predicted"/>
<feature type="compositionally biased region" description="Gly residues" evidence="1">
    <location>
        <begin position="9"/>
        <end position="21"/>
    </location>
</feature>
<feature type="compositionally biased region" description="Low complexity" evidence="1">
    <location>
        <begin position="430"/>
        <end position="441"/>
    </location>
</feature>
<reference evidence="2" key="2">
    <citation type="submission" date="1999-12" db="EMBL/GenBank/DDBJ databases">
        <authorList>
            <person name="Benos P."/>
        </authorList>
    </citation>
    <scope>NUCLEOTIDE SEQUENCE</scope>
</reference>
<feature type="compositionally biased region" description="Acidic residues" evidence="1">
    <location>
        <begin position="544"/>
        <end position="563"/>
    </location>
</feature>
<feature type="region of interest" description="Disordered" evidence="1">
    <location>
        <begin position="904"/>
        <end position="924"/>
    </location>
</feature>
<feature type="compositionally biased region" description="Pro residues" evidence="1">
    <location>
        <begin position="442"/>
        <end position="452"/>
    </location>
</feature>
<feature type="region of interest" description="Disordered" evidence="1">
    <location>
        <begin position="297"/>
        <end position="367"/>
    </location>
</feature>
<dbReference type="PANTHER" id="PTHR46848">
    <property type="entry name" value="REGULATOR OF G-PROTEIN SIGNALING 3"/>
    <property type="match status" value="1"/>
</dbReference>
<dbReference type="AlphaFoldDB" id="Q9NEH7"/>
<feature type="region of interest" description="Disordered" evidence="1">
    <location>
        <begin position="503"/>
        <end position="593"/>
    </location>
</feature>
<feature type="compositionally biased region" description="Polar residues" evidence="1">
    <location>
        <begin position="343"/>
        <end position="361"/>
    </location>
</feature>
<evidence type="ECO:0000256" key="1">
    <source>
        <dbReference type="SAM" id="MobiDB-lite"/>
    </source>
</evidence>
<feature type="region of interest" description="Disordered" evidence="1">
    <location>
        <begin position="1"/>
        <end position="24"/>
    </location>
</feature>
<feature type="region of interest" description="Disordered" evidence="1">
    <location>
        <begin position="745"/>
        <end position="772"/>
    </location>
</feature>
<dbReference type="IntAct" id="Q9NEH7">
    <property type="interactions" value="1"/>
</dbReference>
<evidence type="ECO:0000313" key="2">
    <source>
        <dbReference type="EMBL" id="CAB72241.1"/>
    </source>
</evidence>
<feature type="region of interest" description="Disordered" evidence="1">
    <location>
        <begin position="827"/>
        <end position="888"/>
    </location>
</feature>
<dbReference type="OrthoDB" id="410721at2759"/>
<name>Q9NEH7_DROME</name>
<feature type="compositionally biased region" description="Polar residues" evidence="1">
    <location>
        <begin position="297"/>
        <end position="308"/>
    </location>
</feature>
<accession>Q9NEH7</accession>
<dbReference type="UCSC" id="CG14047-RF">
    <property type="organism name" value="d. melanogaster"/>
</dbReference>
<organism evidence="2">
    <name type="scientific">Drosophila melanogaster</name>
    <name type="common">Fruit fly</name>
    <dbReference type="NCBI Taxonomy" id="7227"/>
    <lineage>
        <taxon>Eukaryota</taxon>
        <taxon>Metazoa</taxon>
        <taxon>Ecdysozoa</taxon>
        <taxon>Arthropoda</taxon>
        <taxon>Hexapoda</taxon>
        <taxon>Insecta</taxon>
        <taxon>Pterygota</taxon>
        <taxon>Neoptera</taxon>
        <taxon>Endopterygota</taxon>
        <taxon>Diptera</taxon>
        <taxon>Brachycera</taxon>
        <taxon>Muscomorpha</taxon>
        <taxon>Ephydroidea</taxon>
        <taxon>Drosophilidae</taxon>
        <taxon>Drosophila</taxon>
        <taxon>Sophophora</taxon>
    </lineage>
</organism>
<dbReference type="ExpressionAtlas" id="Q9NEH7">
    <property type="expression patterns" value="baseline and differential"/>
</dbReference>
<feature type="compositionally biased region" description="Basic residues" evidence="1">
    <location>
        <begin position="514"/>
        <end position="524"/>
    </location>
</feature>
<feature type="compositionally biased region" description="Low complexity" evidence="1">
    <location>
        <begin position="850"/>
        <end position="866"/>
    </location>
</feature>
<feature type="region of interest" description="Disordered" evidence="1">
    <location>
        <begin position="398"/>
        <end position="478"/>
    </location>
</feature>
<dbReference type="VEuPathDB" id="VectorBase:FBgn0264598"/>
<dbReference type="PANTHER" id="PTHR46848:SF1">
    <property type="entry name" value="REGULATOR OF G-PROTEIN SIGNALING 3"/>
    <property type="match status" value="1"/>
</dbReference>